<evidence type="ECO:0000256" key="5">
    <source>
        <dbReference type="ARBA" id="ARBA00022679"/>
    </source>
</evidence>
<dbReference type="EMBL" id="CP048209">
    <property type="protein sequence ID" value="QHT61587.1"/>
    <property type="molecule type" value="Genomic_DNA"/>
</dbReference>
<keyword evidence="3 9" id="KW-0963">Cytoplasm</keyword>
<organism evidence="12 13">
    <name type="scientific">Paenibacillus lycopersici</name>
    <dbReference type="NCBI Taxonomy" id="2704462"/>
    <lineage>
        <taxon>Bacteria</taxon>
        <taxon>Bacillati</taxon>
        <taxon>Bacillota</taxon>
        <taxon>Bacilli</taxon>
        <taxon>Bacillales</taxon>
        <taxon>Paenibacillaceae</taxon>
        <taxon>Paenibacillus</taxon>
    </lineage>
</organism>
<dbReference type="GO" id="GO:0006307">
    <property type="term" value="P:DNA alkylation repair"/>
    <property type="evidence" value="ECO:0007669"/>
    <property type="project" value="UniProtKB-UniRule"/>
</dbReference>
<dbReference type="InterPro" id="IPR014048">
    <property type="entry name" value="MethylDNA_cys_MeTrfase_DNA-bd"/>
</dbReference>
<dbReference type="InterPro" id="IPR036388">
    <property type="entry name" value="WH-like_DNA-bd_sf"/>
</dbReference>
<dbReference type="SUPFAM" id="SSF53155">
    <property type="entry name" value="Methylated DNA-protein cysteine methyltransferase domain"/>
    <property type="match status" value="1"/>
</dbReference>
<dbReference type="InterPro" id="IPR036217">
    <property type="entry name" value="MethylDNA_cys_MeTrfase_DNAb"/>
</dbReference>
<evidence type="ECO:0000256" key="1">
    <source>
        <dbReference type="ARBA" id="ARBA00001286"/>
    </source>
</evidence>
<dbReference type="EC" id="2.1.1.63" evidence="9"/>
<dbReference type="PROSITE" id="PS00374">
    <property type="entry name" value="MGMT"/>
    <property type="match status" value="1"/>
</dbReference>
<dbReference type="GO" id="GO:0003908">
    <property type="term" value="F:methylated-DNA-[protein]-cysteine S-methyltransferase activity"/>
    <property type="evidence" value="ECO:0007669"/>
    <property type="project" value="UniProtKB-UniRule"/>
</dbReference>
<proteinExistence type="inferred from homology"/>
<dbReference type="SUPFAM" id="SSF46767">
    <property type="entry name" value="Methylated DNA-protein cysteine methyltransferase, C-terminal domain"/>
    <property type="match status" value="1"/>
</dbReference>
<sequence>MNSLYWTQLESGMWKLFLAATETGLCYVGSPGAPFSELEAWAGKKLPDAVLERSDAALKRYADAVEAYLQGTARRFEVPLDMKGTAFQQAVWEELLRIPYGATCAYGDIASRIGRDSAVRAVGTAIGANPVLIVVPCHRVVGKDGSLTGYRGGMEAKEALLRLEGAPIGAMTGAVRAAR</sequence>
<comment type="miscellaneous">
    <text evidence="9">This enzyme catalyzes only one turnover and therefore is not strictly catalytic. According to one definition, an enzyme is a biocatalyst that acts repeatedly and over many reaction cycles.</text>
</comment>
<evidence type="ECO:0000313" key="13">
    <source>
        <dbReference type="Proteomes" id="UP000476064"/>
    </source>
</evidence>
<dbReference type="GO" id="GO:0032259">
    <property type="term" value="P:methylation"/>
    <property type="evidence" value="ECO:0007669"/>
    <property type="project" value="UniProtKB-KW"/>
</dbReference>
<dbReference type="PANTHER" id="PTHR10815">
    <property type="entry name" value="METHYLATED-DNA--PROTEIN-CYSTEINE METHYLTRANSFERASE"/>
    <property type="match status" value="1"/>
</dbReference>
<comment type="subcellular location">
    <subcellularLocation>
        <location evidence="9">Cytoplasm</location>
    </subcellularLocation>
</comment>
<keyword evidence="5 9" id="KW-0808">Transferase</keyword>
<evidence type="ECO:0000256" key="7">
    <source>
        <dbReference type="ARBA" id="ARBA00023204"/>
    </source>
</evidence>
<dbReference type="Gene3D" id="1.10.10.10">
    <property type="entry name" value="Winged helix-like DNA-binding domain superfamily/Winged helix DNA-binding domain"/>
    <property type="match status" value="1"/>
</dbReference>
<keyword evidence="13" id="KW-1185">Reference proteome</keyword>
<dbReference type="Pfam" id="PF01035">
    <property type="entry name" value="DNA_binding_1"/>
    <property type="match status" value="1"/>
</dbReference>
<dbReference type="FunFam" id="1.10.10.10:FF:000214">
    <property type="entry name" value="Methylated-DNA--protein-cysteine methyltransferase"/>
    <property type="match status" value="1"/>
</dbReference>
<keyword evidence="6 9" id="KW-0227">DNA damage</keyword>
<evidence type="ECO:0000256" key="2">
    <source>
        <dbReference type="ARBA" id="ARBA00008711"/>
    </source>
</evidence>
<dbReference type="InterPro" id="IPR001497">
    <property type="entry name" value="MethylDNA_cys_MeTrfase_AS"/>
</dbReference>
<gene>
    <name evidence="12" type="ORF">GXP70_17500</name>
</gene>
<comment type="function">
    <text evidence="9">Involved in the cellular defense against the biological effects of O6-methylguanine (O6-MeG) and O4-methylthymine (O4-MeT) in DNA. Repairs the methylated nucleobase in DNA by stoichiometrically transferring the methyl group to a cysteine residue in the enzyme. This is a suicide reaction: the enzyme is irreversibly inactivated.</text>
</comment>
<dbReference type="PANTHER" id="PTHR10815:SF12">
    <property type="entry name" value="METHYLATED-DNA--PROTEIN-CYSTEINE METHYLTRANSFERASE, INDUCIBLE"/>
    <property type="match status" value="1"/>
</dbReference>
<evidence type="ECO:0000256" key="4">
    <source>
        <dbReference type="ARBA" id="ARBA00022603"/>
    </source>
</evidence>
<evidence type="ECO:0000313" key="12">
    <source>
        <dbReference type="EMBL" id="QHT61587.1"/>
    </source>
</evidence>
<dbReference type="Gene3D" id="3.30.160.70">
    <property type="entry name" value="Methylated DNA-protein cysteine methyltransferase domain"/>
    <property type="match status" value="1"/>
</dbReference>
<feature type="active site" description="Nucleophile; methyl group acceptor" evidence="9">
    <location>
        <position position="137"/>
    </location>
</feature>
<dbReference type="Pfam" id="PF02870">
    <property type="entry name" value="Methyltransf_1N"/>
    <property type="match status" value="1"/>
</dbReference>
<dbReference type="RefSeq" id="WP_162358026.1">
    <property type="nucleotide sequence ID" value="NZ_CP048209.1"/>
</dbReference>
<reference evidence="12 13" key="1">
    <citation type="submission" date="2020-01" db="EMBL/GenBank/DDBJ databases">
        <title>Paenibacillus sp. nov., isolated from tomato rhizosphere.</title>
        <authorList>
            <person name="Weon H.-Y."/>
            <person name="Lee S.A."/>
        </authorList>
    </citation>
    <scope>NUCLEOTIDE SEQUENCE [LARGE SCALE GENOMIC DNA]</scope>
    <source>
        <strain evidence="12 13">12200R-189</strain>
    </source>
</reference>
<evidence type="ECO:0000259" key="11">
    <source>
        <dbReference type="Pfam" id="PF02870"/>
    </source>
</evidence>
<keyword evidence="4 9" id="KW-0489">Methyltransferase</keyword>
<feature type="domain" description="Methylated-DNA-[protein]-cysteine S-methyltransferase DNA binding" evidence="10">
    <location>
        <begin position="86"/>
        <end position="166"/>
    </location>
</feature>
<dbReference type="GO" id="GO:0005737">
    <property type="term" value="C:cytoplasm"/>
    <property type="evidence" value="ECO:0007669"/>
    <property type="project" value="UniProtKB-SubCell"/>
</dbReference>
<evidence type="ECO:0000256" key="6">
    <source>
        <dbReference type="ARBA" id="ARBA00022763"/>
    </source>
</evidence>
<evidence type="ECO:0000256" key="9">
    <source>
        <dbReference type="HAMAP-Rule" id="MF_00772"/>
    </source>
</evidence>
<name>A0A6C0FY17_9BACL</name>
<protein>
    <recommendedName>
        <fullName evidence="9">Methylated-DNA--protein-cysteine methyltransferase</fullName>
        <ecNumber evidence="9">2.1.1.63</ecNumber>
    </recommendedName>
    <alternativeName>
        <fullName evidence="9">6-O-methylguanine-DNA methyltransferase</fullName>
        <shortName evidence="9">MGMT</shortName>
    </alternativeName>
    <alternativeName>
        <fullName evidence="9">O-6-methylguanine-DNA-alkyltransferase</fullName>
    </alternativeName>
</protein>
<comment type="catalytic activity">
    <reaction evidence="1 9">
        <text>a 4-O-methyl-thymidine in DNA + L-cysteinyl-[protein] = a thymidine in DNA + S-methyl-L-cysteinyl-[protein]</text>
        <dbReference type="Rhea" id="RHEA:53428"/>
        <dbReference type="Rhea" id="RHEA-COMP:10131"/>
        <dbReference type="Rhea" id="RHEA-COMP:10132"/>
        <dbReference type="Rhea" id="RHEA-COMP:13555"/>
        <dbReference type="Rhea" id="RHEA-COMP:13556"/>
        <dbReference type="ChEBI" id="CHEBI:29950"/>
        <dbReference type="ChEBI" id="CHEBI:82612"/>
        <dbReference type="ChEBI" id="CHEBI:137386"/>
        <dbReference type="ChEBI" id="CHEBI:137387"/>
        <dbReference type="EC" id="2.1.1.63"/>
    </reaction>
</comment>
<comment type="similarity">
    <text evidence="2 9">Belongs to the MGMT family.</text>
</comment>
<dbReference type="InterPro" id="IPR036631">
    <property type="entry name" value="MGMT_N_sf"/>
</dbReference>
<dbReference type="CDD" id="cd06445">
    <property type="entry name" value="ATase"/>
    <property type="match status" value="1"/>
</dbReference>
<comment type="catalytic activity">
    <reaction evidence="8 9">
        <text>a 6-O-methyl-2'-deoxyguanosine in DNA + L-cysteinyl-[protein] = S-methyl-L-cysteinyl-[protein] + a 2'-deoxyguanosine in DNA</text>
        <dbReference type="Rhea" id="RHEA:24000"/>
        <dbReference type="Rhea" id="RHEA-COMP:10131"/>
        <dbReference type="Rhea" id="RHEA-COMP:10132"/>
        <dbReference type="Rhea" id="RHEA-COMP:11367"/>
        <dbReference type="Rhea" id="RHEA-COMP:11368"/>
        <dbReference type="ChEBI" id="CHEBI:29950"/>
        <dbReference type="ChEBI" id="CHEBI:82612"/>
        <dbReference type="ChEBI" id="CHEBI:85445"/>
        <dbReference type="ChEBI" id="CHEBI:85448"/>
        <dbReference type="EC" id="2.1.1.63"/>
    </reaction>
</comment>
<dbReference type="AlphaFoldDB" id="A0A6C0FY17"/>
<evidence type="ECO:0000259" key="10">
    <source>
        <dbReference type="Pfam" id="PF01035"/>
    </source>
</evidence>
<evidence type="ECO:0000256" key="3">
    <source>
        <dbReference type="ARBA" id="ARBA00022490"/>
    </source>
</evidence>
<dbReference type="InterPro" id="IPR023546">
    <property type="entry name" value="MGMT"/>
</dbReference>
<dbReference type="InterPro" id="IPR008332">
    <property type="entry name" value="MethylG_MeTrfase_N"/>
</dbReference>
<dbReference type="NCBIfam" id="TIGR00589">
    <property type="entry name" value="ogt"/>
    <property type="match status" value="1"/>
</dbReference>
<keyword evidence="7 9" id="KW-0234">DNA repair</keyword>
<dbReference type="KEGG" id="plyc:GXP70_17500"/>
<evidence type="ECO:0000256" key="8">
    <source>
        <dbReference type="ARBA" id="ARBA00049348"/>
    </source>
</evidence>
<dbReference type="HAMAP" id="MF_00772">
    <property type="entry name" value="OGT"/>
    <property type="match status" value="1"/>
</dbReference>
<accession>A0A6C0FY17</accession>
<feature type="domain" description="Methylguanine DNA methyltransferase ribonuclease-like" evidence="11">
    <location>
        <begin position="4"/>
        <end position="81"/>
    </location>
</feature>
<dbReference type="Proteomes" id="UP000476064">
    <property type="component" value="Chromosome"/>
</dbReference>